<evidence type="ECO:0000313" key="1">
    <source>
        <dbReference type="EMBL" id="NLR81376.1"/>
    </source>
</evidence>
<sequence>MKRIAAYILLFIFFLHNTGFDQLLRIPMLVVHYKEHQQRNHQLSITDFLCIHYLLPDDGDNDDDRDMQLPYKTIDVNLLHHAFVPLAKSITVNRQSQHMPIAINYPVLRDYHLPEPALSSLFRPPRA</sequence>
<dbReference type="Proteomes" id="UP000552864">
    <property type="component" value="Unassembled WGS sequence"/>
</dbReference>
<proteinExistence type="predicted"/>
<protein>
    <submittedName>
        <fullName evidence="1">Uncharacterized protein</fullName>
    </submittedName>
</protein>
<comment type="caution">
    <text evidence="1">The sequence shown here is derived from an EMBL/GenBank/DDBJ whole genome shotgun (WGS) entry which is preliminary data.</text>
</comment>
<evidence type="ECO:0000313" key="2">
    <source>
        <dbReference type="Proteomes" id="UP000552864"/>
    </source>
</evidence>
<name>A0A847SU76_9BACT</name>
<reference evidence="1 2" key="1">
    <citation type="submission" date="2020-04" db="EMBL/GenBank/DDBJ databases">
        <authorList>
            <person name="Yin C."/>
        </authorList>
    </citation>
    <scope>NUCLEOTIDE SEQUENCE [LARGE SCALE GENOMIC DNA]</scope>
    <source>
        <strain evidence="1 2">Ak56</strain>
    </source>
</reference>
<keyword evidence="2" id="KW-1185">Reference proteome</keyword>
<dbReference type="AlphaFoldDB" id="A0A847SU76"/>
<dbReference type="RefSeq" id="WP_168741018.1">
    <property type="nucleotide sequence ID" value="NZ_JABAHZ010000006.1"/>
</dbReference>
<accession>A0A847SU76</accession>
<organism evidence="1 2">
    <name type="scientific">Chitinophaga eiseniae</name>
    <dbReference type="NCBI Taxonomy" id="634771"/>
    <lineage>
        <taxon>Bacteria</taxon>
        <taxon>Pseudomonadati</taxon>
        <taxon>Bacteroidota</taxon>
        <taxon>Chitinophagia</taxon>
        <taxon>Chitinophagales</taxon>
        <taxon>Chitinophagaceae</taxon>
        <taxon>Chitinophaga</taxon>
    </lineage>
</organism>
<dbReference type="EMBL" id="JABAHZ010000006">
    <property type="protein sequence ID" value="NLR81376.1"/>
    <property type="molecule type" value="Genomic_DNA"/>
</dbReference>
<gene>
    <name evidence="1" type="ORF">HGH91_22310</name>
</gene>